<proteinExistence type="predicted"/>
<protein>
    <submittedName>
        <fullName evidence="1">Uncharacterized protein</fullName>
    </submittedName>
</protein>
<dbReference type="AlphaFoldDB" id="X1S877"/>
<dbReference type="EMBL" id="BARW01001007">
    <property type="protein sequence ID" value="GAI71630.1"/>
    <property type="molecule type" value="Genomic_DNA"/>
</dbReference>
<comment type="caution">
    <text evidence="1">The sequence shown here is derived from an EMBL/GenBank/DDBJ whole genome shotgun (WGS) entry which is preliminary data.</text>
</comment>
<name>X1S877_9ZZZZ</name>
<gene>
    <name evidence="1" type="ORF">S12H4_03544</name>
</gene>
<accession>X1S877</accession>
<reference evidence="1" key="1">
    <citation type="journal article" date="2014" name="Front. Microbiol.">
        <title>High frequency of phylogenetically diverse reductive dehalogenase-homologous genes in deep subseafloor sedimentary metagenomes.</title>
        <authorList>
            <person name="Kawai M."/>
            <person name="Futagami T."/>
            <person name="Toyoda A."/>
            <person name="Takaki Y."/>
            <person name="Nishi S."/>
            <person name="Hori S."/>
            <person name="Arai W."/>
            <person name="Tsubouchi T."/>
            <person name="Morono Y."/>
            <person name="Uchiyama I."/>
            <person name="Ito T."/>
            <person name="Fujiyama A."/>
            <person name="Inagaki F."/>
            <person name="Takami H."/>
        </authorList>
    </citation>
    <scope>NUCLEOTIDE SEQUENCE</scope>
    <source>
        <strain evidence="1">Expedition CK06-06</strain>
    </source>
</reference>
<evidence type="ECO:0000313" key="1">
    <source>
        <dbReference type="EMBL" id="GAI71630.1"/>
    </source>
</evidence>
<sequence length="137" mass="16624">MVKKRSAESYTGNTPEAKRRQRLNLIPGNVWDKRHRKELKLNCWWWTLPLGNMQDIYEIWTNERGIEDTPKEELKSEDFLDDVWWENLTIENKAYIIKICDGTYRAEDEEEHKKQIDKCLQEQIKEEKLELEKVRSK</sequence>
<organism evidence="1">
    <name type="scientific">marine sediment metagenome</name>
    <dbReference type="NCBI Taxonomy" id="412755"/>
    <lineage>
        <taxon>unclassified sequences</taxon>
        <taxon>metagenomes</taxon>
        <taxon>ecological metagenomes</taxon>
    </lineage>
</organism>